<keyword evidence="2" id="KW-1185">Reference proteome</keyword>
<dbReference type="Proteomes" id="UP000499080">
    <property type="component" value="Unassembled WGS sequence"/>
</dbReference>
<sequence>MLKYLSPIRVVSRRIRGPISHEPIAHVPYHDRGSTRLNSLLLKNRVYGLMMSSPYSCTCSASVRYNWKRDSSGQATCFQSSTVQWQCCRVQARSKALRRAVNNGSQVDLRLYTLKPNERIFAFFRT</sequence>
<name>A0A4Y2V4L9_ARAVE</name>
<dbReference type="EMBL" id="BGPR01043580">
    <property type="protein sequence ID" value="GBO20195.1"/>
    <property type="molecule type" value="Genomic_DNA"/>
</dbReference>
<reference evidence="1 2" key="1">
    <citation type="journal article" date="2019" name="Sci. Rep.">
        <title>Orb-weaving spider Araneus ventricosus genome elucidates the spidroin gene catalogue.</title>
        <authorList>
            <person name="Kono N."/>
            <person name="Nakamura H."/>
            <person name="Ohtoshi R."/>
            <person name="Moran D.A.P."/>
            <person name="Shinohara A."/>
            <person name="Yoshida Y."/>
            <person name="Fujiwara M."/>
            <person name="Mori M."/>
            <person name="Tomita M."/>
            <person name="Arakawa K."/>
        </authorList>
    </citation>
    <scope>NUCLEOTIDE SEQUENCE [LARGE SCALE GENOMIC DNA]</scope>
</reference>
<comment type="caution">
    <text evidence="1">The sequence shown here is derived from an EMBL/GenBank/DDBJ whole genome shotgun (WGS) entry which is preliminary data.</text>
</comment>
<evidence type="ECO:0000313" key="2">
    <source>
        <dbReference type="Proteomes" id="UP000499080"/>
    </source>
</evidence>
<organism evidence="1 2">
    <name type="scientific">Araneus ventricosus</name>
    <name type="common">Orbweaver spider</name>
    <name type="synonym">Epeira ventricosa</name>
    <dbReference type="NCBI Taxonomy" id="182803"/>
    <lineage>
        <taxon>Eukaryota</taxon>
        <taxon>Metazoa</taxon>
        <taxon>Ecdysozoa</taxon>
        <taxon>Arthropoda</taxon>
        <taxon>Chelicerata</taxon>
        <taxon>Arachnida</taxon>
        <taxon>Araneae</taxon>
        <taxon>Araneomorphae</taxon>
        <taxon>Entelegynae</taxon>
        <taxon>Araneoidea</taxon>
        <taxon>Araneidae</taxon>
        <taxon>Araneus</taxon>
    </lineage>
</organism>
<protein>
    <submittedName>
        <fullName evidence="1">Uncharacterized protein</fullName>
    </submittedName>
</protein>
<gene>
    <name evidence="1" type="ORF">AVEN_71065_1</name>
</gene>
<evidence type="ECO:0000313" key="1">
    <source>
        <dbReference type="EMBL" id="GBO20195.1"/>
    </source>
</evidence>
<proteinExistence type="predicted"/>
<accession>A0A4Y2V4L9</accession>
<dbReference type="AlphaFoldDB" id="A0A4Y2V4L9"/>